<proteinExistence type="predicted"/>
<protein>
    <submittedName>
        <fullName evidence="1">Putative tail tubular protein B</fullName>
    </submittedName>
</protein>
<evidence type="ECO:0000313" key="1">
    <source>
        <dbReference type="EMBL" id="AKH48593.1"/>
    </source>
</evidence>
<organism evidence="1">
    <name type="scientific">uncultured marine virus</name>
    <dbReference type="NCBI Taxonomy" id="186617"/>
    <lineage>
        <taxon>Viruses</taxon>
        <taxon>environmental samples</taxon>
    </lineage>
</organism>
<dbReference type="EMBL" id="KR029606">
    <property type="protein sequence ID" value="AKH48593.1"/>
    <property type="molecule type" value="Genomic_DNA"/>
</dbReference>
<name>A0A0F7LAM7_9VIRU</name>
<accession>A0A0F7LAM7</accession>
<reference evidence="1" key="2">
    <citation type="submission" date="2015-03" db="EMBL/GenBank/DDBJ databases">
        <authorList>
            <person name="Chow C.-E.T."/>
            <person name="Winget D.M."/>
            <person name="White R.A.III."/>
            <person name="Hallam S.J."/>
            <person name="Suttle C.A."/>
        </authorList>
    </citation>
    <scope>NUCLEOTIDE SEQUENCE</scope>
    <source>
        <strain evidence="1">Oxic1_11</strain>
    </source>
</reference>
<sequence length="82" mass="8797">MYASSLIFLLARCKNNVALPTDIASTFAAPWLDCFLINMFVGVTALSVPPPDTVNSPPAVPIIKVLVDVINLIALTWLDAIV</sequence>
<reference evidence="1" key="1">
    <citation type="journal article" date="2015" name="Front. Microbiol.">
        <title>Combining genomic sequencing methods to explore viral diversity and reveal potential virus-host interactions.</title>
        <authorList>
            <person name="Chow C.E."/>
            <person name="Winget D.M."/>
            <person name="White R.A.III."/>
            <person name="Hallam S.J."/>
            <person name="Suttle C.A."/>
        </authorList>
    </citation>
    <scope>NUCLEOTIDE SEQUENCE</scope>
    <source>
        <strain evidence="1">Oxic1_11</strain>
    </source>
</reference>